<dbReference type="Gene3D" id="3.50.50.60">
    <property type="entry name" value="FAD/NAD(P)-binding domain"/>
    <property type="match status" value="1"/>
</dbReference>
<protein>
    <recommendedName>
        <fullName evidence="3">L-ornithine N(5)-monooxygenase</fullName>
    </recommendedName>
</protein>
<dbReference type="EMBL" id="CAXAMN010007513">
    <property type="protein sequence ID" value="CAK9021823.1"/>
    <property type="molecule type" value="Genomic_DNA"/>
</dbReference>
<evidence type="ECO:0000313" key="2">
    <source>
        <dbReference type="Proteomes" id="UP001642484"/>
    </source>
</evidence>
<reference evidence="1 2" key="1">
    <citation type="submission" date="2024-02" db="EMBL/GenBank/DDBJ databases">
        <authorList>
            <person name="Chen Y."/>
            <person name="Shah S."/>
            <person name="Dougan E. K."/>
            <person name="Thang M."/>
            <person name="Chan C."/>
        </authorList>
    </citation>
    <scope>NUCLEOTIDE SEQUENCE [LARGE SCALE GENOMIC DNA]</scope>
</reference>
<dbReference type="PANTHER" id="PTHR38663">
    <property type="match status" value="1"/>
</dbReference>
<gene>
    <name evidence="1" type="ORF">CCMP2556_LOCUS14582</name>
</gene>
<sequence length="492" mass="54652">MCFPPLCDALPMTWAFARRAPWLQAARISSPLASAAAWESMSKKNKPLPDFVDVLIIGAGPHGLAMGSRLVLGNEAMDDVIPPIESYVRRPRDVRAHLQKLRSHGLNLAFVDEGGTWMGRWKNQFAALGISHLRSHEMMHPDAFDHSTLSVWAQSKKRNDFLFLEDLPKNKAYHGPFVLPSHKLMLDFCKALVKLNRLEDHLWHAHAETLRPSGSGVTVTLKTATGTKAVHAKHVVVARGPTWRRQWPAFYNNLEASGLGEIHHAWDLFDQPEKMEHLKGRGVIIGGGLTSAHLCNQLAGRGHIDLLLRRDRRVKQYDLALDWMGYKRWDHRREFEQASIEQRARINKRARDGGSISPELNSVLTDLEAKGQVSVHEWLEVETACYHGAGWTLVLSSGEVMEADYLICATGALVDVATDPLLAGLQEAHPLKMKNGLPVLTENLQWGRLPVYLMGNLAALHLGPDAVNMTGAARGALRIWSALSGCEGCEVS</sequence>
<dbReference type="PANTHER" id="PTHR38663:SF1">
    <property type="entry name" value="L-ORNITHINE N(5)-MONOOXYGENASE"/>
    <property type="match status" value="1"/>
</dbReference>
<keyword evidence="2" id="KW-1185">Reference proteome</keyword>
<evidence type="ECO:0008006" key="3">
    <source>
        <dbReference type="Google" id="ProtNLM"/>
    </source>
</evidence>
<accession>A0ABP0K4X0</accession>
<proteinExistence type="predicted"/>
<dbReference type="InterPro" id="IPR036188">
    <property type="entry name" value="FAD/NAD-bd_sf"/>
</dbReference>
<name>A0ABP0K4X0_9DINO</name>
<dbReference type="SUPFAM" id="SSF51905">
    <property type="entry name" value="FAD/NAD(P)-binding domain"/>
    <property type="match status" value="1"/>
</dbReference>
<evidence type="ECO:0000313" key="1">
    <source>
        <dbReference type="EMBL" id="CAK9021823.1"/>
    </source>
</evidence>
<organism evidence="1 2">
    <name type="scientific">Durusdinium trenchii</name>
    <dbReference type="NCBI Taxonomy" id="1381693"/>
    <lineage>
        <taxon>Eukaryota</taxon>
        <taxon>Sar</taxon>
        <taxon>Alveolata</taxon>
        <taxon>Dinophyceae</taxon>
        <taxon>Suessiales</taxon>
        <taxon>Symbiodiniaceae</taxon>
        <taxon>Durusdinium</taxon>
    </lineage>
</organism>
<dbReference type="Proteomes" id="UP001642484">
    <property type="component" value="Unassembled WGS sequence"/>
</dbReference>
<comment type="caution">
    <text evidence="1">The sequence shown here is derived from an EMBL/GenBank/DDBJ whole genome shotgun (WGS) entry which is preliminary data.</text>
</comment>